<evidence type="ECO:0000256" key="1">
    <source>
        <dbReference type="SAM" id="Phobius"/>
    </source>
</evidence>
<protein>
    <submittedName>
        <fullName evidence="2">Uncharacterized protein</fullName>
    </submittedName>
</protein>
<dbReference type="STRING" id="1448308.A0A2T2NWR2"/>
<proteinExistence type="predicted"/>
<evidence type="ECO:0000313" key="2">
    <source>
        <dbReference type="EMBL" id="PSN69857.1"/>
    </source>
</evidence>
<reference evidence="2 3" key="1">
    <citation type="journal article" date="2018" name="Front. Microbiol.">
        <title>Genome-Wide Analysis of Corynespora cassiicola Leaf Fall Disease Putative Effectors.</title>
        <authorList>
            <person name="Lopez D."/>
            <person name="Ribeiro S."/>
            <person name="Label P."/>
            <person name="Fumanal B."/>
            <person name="Venisse J.S."/>
            <person name="Kohler A."/>
            <person name="de Oliveira R.R."/>
            <person name="Labutti K."/>
            <person name="Lipzen A."/>
            <person name="Lail K."/>
            <person name="Bauer D."/>
            <person name="Ohm R.A."/>
            <person name="Barry K.W."/>
            <person name="Spatafora J."/>
            <person name="Grigoriev I.V."/>
            <person name="Martin F.M."/>
            <person name="Pujade-Renaud V."/>
        </authorList>
    </citation>
    <scope>NUCLEOTIDE SEQUENCE [LARGE SCALE GENOMIC DNA]</scope>
    <source>
        <strain evidence="2 3">Philippines</strain>
    </source>
</reference>
<organism evidence="2 3">
    <name type="scientific">Corynespora cassiicola Philippines</name>
    <dbReference type="NCBI Taxonomy" id="1448308"/>
    <lineage>
        <taxon>Eukaryota</taxon>
        <taxon>Fungi</taxon>
        <taxon>Dikarya</taxon>
        <taxon>Ascomycota</taxon>
        <taxon>Pezizomycotina</taxon>
        <taxon>Dothideomycetes</taxon>
        <taxon>Pleosporomycetidae</taxon>
        <taxon>Pleosporales</taxon>
        <taxon>Corynesporascaceae</taxon>
        <taxon>Corynespora</taxon>
    </lineage>
</organism>
<gene>
    <name evidence="2" type="ORF">BS50DRAFT_631827</name>
</gene>
<dbReference type="Proteomes" id="UP000240883">
    <property type="component" value="Unassembled WGS sequence"/>
</dbReference>
<keyword evidence="1" id="KW-0812">Transmembrane</keyword>
<keyword evidence="1" id="KW-0472">Membrane</keyword>
<name>A0A2T2NWR2_CORCC</name>
<dbReference type="AlphaFoldDB" id="A0A2T2NWR2"/>
<keyword evidence="3" id="KW-1185">Reference proteome</keyword>
<keyword evidence="1" id="KW-1133">Transmembrane helix</keyword>
<dbReference type="OrthoDB" id="2417308at2759"/>
<dbReference type="EMBL" id="KZ678132">
    <property type="protein sequence ID" value="PSN69857.1"/>
    <property type="molecule type" value="Genomic_DNA"/>
</dbReference>
<accession>A0A2T2NWR2</accession>
<evidence type="ECO:0000313" key="3">
    <source>
        <dbReference type="Proteomes" id="UP000240883"/>
    </source>
</evidence>
<feature type="transmembrane region" description="Helical" evidence="1">
    <location>
        <begin position="17"/>
        <end position="41"/>
    </location>
</feature>
<sequence>MPITHSETLPKSGSWNYGIWSTLIYVISFGYVILVVIAAVIPQAHMNYTVLTMADFAVLMTISWFVEGKKPFKLPVNDEDIIASVIEGLDADEESQVRLNDSSKVGYDGDTSRTVSY</sequence>
<feature type="transmembrane region" description="Helical" evidence="1">
    <location>
        <begin position="48"/>
        <end position="66"/>
    </location>
</feature>